<gene>
    <name evidence="1" type="ORF">CPB83DRAFT_460192</name>
</gene>
<evidence type="ECO:0008006" key="3">
    <source>
        <dbReference type="Google" id="ProtNLM"/>
    </source>
</evidence>
<dbReference type="OrthoDB" id="3172239at2759"/>
<evidence type="ECO:0000313" key="2">
    <source>
        <dbReference type="Proteomes" id="UP000807306"/>
    </source>
</evidence>
<evidence type="ECO:0000313" key="1">
    <source>
        <dbReference type="EMBL" id="KAF9526568.1"/>
    </source>
</evidence>
<dbReference type="Gene3D" id="3.80.10.10">
    <property type="entry name" value="Ribonuclease Inhibitor"/>
    <property type="match status" value="1"/>
</dbReference>
<keyword evidence="2" id="KW-1185">Reference proteome</keyword>
<organism evidence="1 2">
    <name type="scientific">Crepidotus variabilis</name>
    <dbReference type="NCBI Taxonomy" id="179855"/>
    <lineage>
        <taxon>Eukaryota</taxon>
        <taxon>Fungi</taxon>
        <taxon>Dikarya</taxon>
        <taxon>Basidiomycota</taxon>
        <taxon>Agaricomycotina</taxon>
        <taxon>Agaricomycetes</taxon>
        <taxon>Agaricomycetidae</taxon>
        <taxon>Agaricales</taxon>
        <taxon>Agaricineae</taxon>
        <taxon>Crepidotaceae</taxon>
        <taxon>Crepidotus</taxon>
    </lineage>
</organism>
<sequence length="576" mass="66852">MSAPSLPEEFQYILDKREQNRKMPISRLPAELYSTIFLEVRDSILRDAKYSEDSRISRHYFGAKDWIRVAQICHAWRSLVLELPQFWSLIHLESYHPQWAAEMLSRSKNYPATIRVDLIVDDISEEQTADAFALLNTQVKYNISRLKELRLRRMVPEHLHDFFFHQLSAPALESFRMACFPSKVSSQSRPFVFSDRLLHASSLKRLSLVCCQIDWDSQIFSGLTHLRLSYLPEGHRVTVRRFISVISQISQLESLSIREIFDDDAHDDHDEFQESKVELPYLRHVHLSLDMNYMADFLLSIKLPSACMVRMQTLWDRRTEDPCENYYRITKFFHDLYRPGATQILPNQPRIQSLRIAKSVLEDFTVQAFYEKLSHDEMNVPHLHPPLNFYFGWEDWSNEGLEMFNLEMDALCPFLKALPLQDLAVLEIVGNFSNLDHMFWADHFGTIPTLESILLYSNSERLFVALGGLAVLTRSAGFPPDFVGLKKLYIQDPTSKMQLIIHALELREEMGYPIEHLRLLSPPSASQASDQAMSEVTVANCSIAFAQSDFKVWRWMKNVEVDSDSDDDVIVCSKGL</sequence>
<dbReference type="InterPro" id="IPR032675">
    <property type="entry name" value="LRR_dom_sf"/>
</dbReference>
<dbReference type="Gene3D" id="1.20.1280.50">
    <property type="match status" value="1"/>
</dbReference>
<protein>
    <recommendedName>
        <fullName evidence="3">F-box domain-containing protein</fullName>
    </recommendedName>
</protein>
<name>A0A9P6EBV0_9AGAR</name>
<dbReference type="EMBL" id="MU157870">
    <property type="protein sequence ID" value="KAF9526568.1"/>
    <property type="molecule type" value="Genomic_DNA"/>
</dbReference>
<dbReference type="AlphaFoldDB" id="A0A9P6EBV0"/>
<dbReference type="SUPFAM" id="SSF52047">
    <property type="entry name" value="RNI-like"/>
    <property type="match status" value="1"/>
</dbReference>
<proteinExistence type="predicted"/>
<comment type="caution">
    <text evidence="1">The sequence shown here is derived from an EMBL/GenBank/DDBJ whole genome shotgun (WGS) entry which is preliminary data.</text>
</comment>
<reference evidence="1" key="1">
    <citation type="submission" date="2020-11" db="EMBL/GenBank/DDBJ databases">
        <authorList>
            <consortium name="DOE Joint Genome Institute"/>
            <person name="Ahrendt S."/>
            <person name="Riley R."/>
            <person name="Andreopoulos W."/>
            <person name="Labutti K."/>
            <person name="Pangilinan J."/>
            <person name="Ruiz-Duenas F.J."/>
            <person name="Barrasa J.M."/>
            <person name="Sanchez-Garcia M."/>
            <person name="Camarero S."/>
            <person name="Miyauchi S."/>
            <person name="Serrano A."/>
            <person name="Linde D."/>
            <person name="Babiker R."/>
            <person name="Drula E."/>
            <person name="Ayuso-Fernandez I."/>
            <person name="Pacheco R."/>
            <person name="Padilla G."/>
            <person name="Ferreira P."/>
            <person name="Barriuso J."/>
            <person name="Kellner H."/>
            <person name="Castanera R."/>
            <person name="Alfaro M."/>
            <person name="Ramirez L."/>
            <person name="Pisabarro A.G."/>
            <person name="Kuo A."/>
            <person name="Tritt A."/>
            <person name="Lipzen A."/>
            <person name="He G."/>
            <person name="Yan M."/>
            <person name="Ng V."/>
            <person name="Cullen D."/>
            <person name="Martin F."/>
            <person name="Rosso M.-N."/>
            <person name="Henrissat B."/>
            <person name="Hibbett D."/>
            <person name="Martinez A.T."/>
            <person name="Grigoriev I.V."/>
        </authorList>
    </citation>
    <scope>NUCLEOTIDE SEQUENCE</scope>
    <source>
        <strain evidence="1">CBS 506.95</strain>
    </source>
</reference>
<accession>A0A9P6EBV0</accession>
<dbReference type="Proteomes" id="UP000807306">
    <property type="component" value="Unassembled WGS sequence"/>
</dbReference>